<dbReference type="Pfam" id="PF26379">
    <property type="entry name" value="FimL_2nd"/>
    <property type="match status" value="1"/>
</dbReference>
<dbReference type="RefSeq" id="WP_369601931.1">
    <property type="nucleotide sequence ID" value="NZ_CP154858.1"/>
</dbReference>
<dbReference type="GO" id="GO:0000160">
    <property type="term" value="P:phosphorelay signal transduction system"/>
    <property type="evidence" value="ECO:0007669"/>
    <property type="project" value="InterPro"/>
</dbReference>
<evidence type="ECO:0000256" key="1">
    <source>
        <dbReference type="SAM" id="Coils"/>
    </source>
</evidence>
<dbReference type="InterPro" id="IPR036641">
    <property type="entry name" value="HPT_dom_sf"/>
</dbReference>
<proteinExistence type="predicted"/>
<dbReference type="SUPFAM" id="SSF47226">
    <property type="entry name" value="Histidine-containing phosphotransfer domain, HPT domain"/>
    <property type="match status" value="1"/>
</dbReference>
<dbReference type="KEGG" id="tcd:AAIA72_02785"/>
<feature type="coiled-coil region" evidence="1">
    <location>
        <begin position="18"/>
        <end position="45"/>
    </location>
</feature>
<protein>
    <submittedName>
        <fullName evidence="3">Chemotaxis protein</fullName>
    </submittedName>
</protein>
<feature type="domain" description="Scaffold protein FimL second" evidence="2">
    <location>
        <begin position="163"/>
        <end position="300"/>
    </location>
</feature>
<organism evidence="3">
    <name type="scientific">Thermohahella caldifontis</name>
    <dbReference type="NCBI Taxonomy" id="3142973"/>
    <lineage>
        <taxon>Bacteria</taxon>
        <taxon>Pseudomonadati</taxon>
        <taxon>Pseudomonadota</taxon>
        <taxon>Gammaproteobacteria</taxon>
        <taxon>Oceanospirillales</taxon>
        <taxon>Hahellaceae</taxon>
        <taxon>Thermohahella</taxon>
    </lineage>
</organism>
<keyword evidence="1" id="KW-0175">Coiled coil</keyword>
<evidence type="ECO:0000313" key="3">
    <source>
        <dbReference type="EMBL" id="XDT72930.1"/>
    </source>
</evidence>
<evidence type="ECO:0000259" key="2">
    <source>
        <dbReference type="Pfam" id="PF26379"/>
    </source>
</evidence>
<dbReference type="EMBL" id="CP154858">
    <property type="protein sequence ID" value="XDT72930.1"/>
    <property type="molecule type" value="Genomic_DNA"/>
</dbReference>
<gene>
    <name evidence="3" type="ORF">AAIA72_02785</name>
</gene>
<reference evidence="3" key="1">
    <citation type="submission" date="2024-05" db="EMBL/GenBank/DDBJ databases">
        <title>Genome sequencing of novel strain.</title>
        <authorList>
            <person name="Ganbat D."/>
            <person name="Ganbat S."/>
            <person name="Lee S.-J."/>
        </authorList>
    </citation>
    <scope>NUCLEOTIDE SEQUENCE</scope>
    <source>
        <strain evidence="3">SMD15-11</strain>
    </source>
</reference>
<accession>A0AB39UY50</accession>
<sequence length="568" mass="63992">MVETSLKAKQSSSFNLVQQEILHTIDQAEASLDRFQENRESGEDLQNCVDDLNQLRGIFTLIELNGGTVLCQEAVALANEVPVGASEDKNPLLAALSEALFVLRRYTEYFEHRREDHPELLLPMINRLREARNARPLPESYFFEVEFHPNSPTPIPNLNLSQGQFTRRARQLRLMYQVGLLGLLRKREVENSYRLIERAAHGFCRLVSTESAIHTLWELVEKAAWCMREYDMLLSANRQRLFMKVETYARELARIGIVAAAKNVRETVARDLLYIIWLSGSTDESVVSLLSRFGIQPTTFNESKLSAHRSMLMGPGSDVLRSLGKALQEELDQVKDRLDILERGLEDDPDAMNQLASALGRLANTLLMLDLRQLSDLLVRQQHRLEGWSRQAIRPREEDLLEVADAILGVEQAILQLEDDGLTHETDKRATVQTTLETSPYLTEAQLVVYRESQAALALAKKAITAYIESGGDKLHLANVVPTLQGVEGALIMIEQKRAARDLGACAQCIQDKLVDAEKRPDSHFLETLADALTALEYYVDSLNRSEVGTVELLKLCDESLRQLGYAA</sequence>
<dbReference type="InterPro" id="IPR058661">
    <property type="entry name" value="FimL_2nd"/>
</dbReference>
<dbReference type="AlphaFoldDB" id="A0AB39UY50"/>
<name>A0AB39UY50_9GAMM</name>